<accession>A0AAW4KNN9</accession>
<name>A0AAW4KNN9_VIBCL</name>
<dbReference type="Proteomes" id="UP001196338">
    <property type="component" value="Unassembled WGS sequence"/>
</dbReference>
<dbReference type="RefSeq" id="WP_213420819.1">
    <property type="nucleotide sequence ID" value="NZ_JAHBND010000186.1"/>
</dbReference>
<reference evidence="1" key="2">
    <citation type="submission" date="2023-08" db="EMBL/GenBank/DDBJ databases">
        <title>Vibrio cholerae Outbreaks in Tanzania Exemplify Founder Flush: Simultaneous Increases in Population Size and Genetic Diversity.</title>
        <authorList>
            <person name="Debes A.K."/>
            <person name="Mohammed A."/>
            <person name="Maseke I."/>
            <person name="Almeida M."/>
            <person name="Li S."/>
            <person name="Matimba H."/>
            <person name="Joachim A."/>
            <person name="Mizinduko M."/>
            <person name="Nyanga S."/>
            <person name="Kelly M."/>
            <person name="Kachwamba Y."/>
            <person name="Schaffer A.M."/>
            <person name="Nyanga A.S."/>
            <person name="Mghamba J."/>
            <person name="Mosha F.S."/>
            <person name="Sack D.A."/>
            <person name="Stine O.C."/>
        </authorList>
    </citation>
    <scope>NUCLEOTIDE SEQUENCE</scope>
    <source>
        <strain evidence="1">TDS0091212</strain>
    </source>
</reference>
<dbReference type="AlphaFoldDB" id="A0AAW4KNN9"/>
<dbReference type="EMBL" id="JAHBND010000186">
    <property type="protein sequence ID" value="MBS7672924.1"/>
    <property type="molecule type" value="Genomic_DNA"/>
</dbReference>
<protein>
    <submittedName>
        <fullName evidence="1">Uncharacterized protein</fullName>
    </submittedName>
</protein>
<dbReference type="SUPFAM" id="SSF56954">
    <property type="entry name" value="Outer membrane efflux proteins (OEP)"/>
    <property type="match status" value="1"/>
</dbReference>
<feature type="non-terminal residue" evidence="1">
    <location>
        <position position="1"/>
    </location>
</feature>
<dbReference type="Gene3D" id="1.20.1600.10">
    <property type="entry name" value="Outer membrane efflux proteins (OEP)"/>
    <property type="match status" value="1"/>
</dbReference>
<feature type="non-terminal residue" evidence="1">
    <location>
        <position position="91"/>
    </location>
</feature>
<reference evidence="1" key="1">
    <citation type="submission" date="2021-05" db="EMBL/GenBank/DDBJ databases">
        <authorList>
            <person name="Stine C."/>
        </authorList>
    </citation>
    <scope>NUCLEOTIDE SEQUENCE</scope>
    <source>
        <strain evidence="1">TDS0091212</strain>
    </source>
</reference>
<proteinExistence type="predicted"/>
<evidence type="ECO:0000313" key="2">
    <source>
        <dbReference type="Proteomes" id="UP001196338"/>
    </source>
</evidence>
<organism evidence="1 2">
    <name type="scientific">Vibrio cholerae</name>
    <dbReference type="NCBI Taxonomy" id="666"/>
    <lineage>
        <taxon>Bacteria</taxon>
        <taxon>Pseudomonadati</taxon>
        <taxon>Pseudomonadota</taxon>
        <taxon>Gammaproteobacteria</taxon>
        <taxon>Vibrionales</taxon>
        <taxon>Vibrionaceae</taxon>
        <taxon>Vibrio</taxon>
    </lineage>
</organism>
<gene>
    <name evidence="1" type="ORF">KIN13_05670</name>
</gene>
<evidence type="ECO:0000313" key="1">
    <source>
        <dbReference type="EMBL" id="MBS7672924.1"/>
    </source>
</evidence>
<sequence>AGDAEINLRKLIGDRPIMIPRTKEWNIRLANLEQLLAMTEDHPVINQAKAQTESAEADAKVVRSSSLPQLNWVVSKSTAEDSLGQEQPWET</sequence>
<comment type="caution">
    <text evidence="1">The sequence shown here is derived from an EMBL/GenBank/DDBJ whole genome shotgun (WGS) entry which is preliminary data.</text>
</comment>